<dbReference type="Proteomes" id="UP000183209">
    <property type="component" value="Unassembled WGS sequence"/>
</dbReference>
<proteinExistence type="predicted"/>
<gene>
    <name evidence="1" type="ORF">SAMN04487906_2040</name>
</gene>
<dbReference type="AlphaFoldDB" id="A0A1I6TP77"/>
<evidence type="ECO:0000313" key="2">
    <source>
        <dbReference type="Proteomes" id="UP000183209"/>
    </source>
</evidence>
<reference evidence="1 2" key="1">
    <citation type="submission" date="2016-10" db="EMBL/GenBank/DDBJ databases">
        <authorList>
            <person name="de Groot N.N."/>
        </authorList>
    </citation>
    <scope>NUCLEOTIDE SEQUENCE [LARGE SCALE GENOMIC DNA]</scope>
    <source>
        <strain evidence="1 2">CGMCC 1.6114</strain>
    </source>
</reference>
<organism evidence="1 2">
    <name type="scientific">Zhouia amylolytica</name>
    <dbReference type="NCBI Taxonomy" id="376730"/>
    <lineage>
        <taxon>Bacteria</taxon>
        <taxon>Pseudomonadati</taxon>
        <taxon>Bacteroidota</taxon>
        <taxon>Flavobacteriia</taxon>
        <taxon>Flavobacteriales</taxon>
        <taxon>Flavobacteriaceae</taxon>
        <taxon>Zhouia</taxon>
    </lineage>
</organism>
<evidence type="ECO:0000313" key="1">
    <source>
        <dbReference type="EMBL" id="SFS91023.1"/>
    </source>
</evidence>
<name>A0A1I6TP77_9FLAO</name>
<sequence>MNRKPRLIIHRTVSTNLRMTRNYSADNELRELDNYYPKSDLNHVYQKNRDQIINLLNTIEAVWNTSELDNEKFEILYEGLQNSWTAIFYDIIGKEINLMTGKINGVEKLIYNGIKDSKWRTRFNTVVIMKGFEQKKIKNEIIDLGLSDKSKKVREMALDVQNHWTD</sequence>
<dbReference type="EMBL" id="FPAG01000006">
    <property type="protein sequence ID" value="SFS91023.1"/>
    <property type="molecule type" value="Genomic_DNA"/>
</dbReference>
<accession>A0A1I6TP77</accession>
<protein>
    <submittedName>
        <fullName evidence="1">Uncharacterized protein</fullName>
    </submittedName>
</protein>